<evidence type="ECO:0000313" key="2">
    <source>
        <dbReference type="EMBL" id="SCZ69679.1"/>
    </source>
</evidence>
<dbReference type="EMBL" id="FMWG01000009">
    <property type="protein sequence ID" value="SCZ69679.1"/>
    <property type="molecule type" value="Genomic_DNA"/>
</dbReference>
<reference evidence="2 3" key="1">
    <citation type="submission" date="2016-10" db="EMBL/GenBank/DDBJ databases">
        <authorList>
            <person name="de Groot N.N."/>
        </authorList>
    </citation>
    <scope>NUCLEOTIDE SEQUENCE [LARGE SCALE GENOMIC DNA]</scope>
    <source>
        <strain evidence="2 3">U95</strain>
    </source>
</reference>
<protein>
    <recommendedName>
        <fullName evidence="4">Muramidase (Phage lambda lysozyme)</fullName>
    </recommendedName>
</protein>
<dbReference type="Gene3D" id="1.10.530.10">
    <property type="match status" value="1"/>
</dbReference>
<evidence type="ECO:0008006" key="4">
    <source>
        <dbReference type="Google" id="ProtNLM"/>
    </source>
</evidence>
<evidence type="ECO:0000313" key="3">
    <source>
        <dbReference type="Proteomes" id="UP000198767"/>
    </source>
</evidence>
<sequence>MPLRMSFHSIIALCSLLALPVTTVASPHSLVSDGFFLHKTSIPRSQAPSNGMVPEDQGRGSISLRPGAASLFRGRNGGSLFAPSIAAPPAAKLLMNLIAEAEAGKSGYDAVNYGARIKPPKRPTEMTIGEIYAWIKQTPGQPHAIGRYQFIPATLRRLVKFQGVSLQDRFSPDIQDQLAHQLLEEAGLSDFREASMPRETFMLNLAKIWAGLPMSNGRSYYEGYAGNSAVLSWSHFSTEFRRIFPG</sequence>
<dbReference type="STRING" id="1156985.SAMN04488118_109125"/>
<evidence type="ECO:0000256" key="1">
    <source>
        <dbReference type="SAM" id="SignalP"/>
    </source>
</evidence>
<dbReference type="Proteomes" id="UP000198767">
    <property type="component" value="Unassembled WGS sequence"/>
</dbReference>
<gene>
    <name evidence="2" type="ORF">SAMN04488118_109125</name>
</gene>
<dbReference type="AlphaFoldDB" id="A0A1G5R8Q2"/>
<keyword evidence="1" id="KW-0732">Signal</keyword>
<dbReference type="InterPro" id="IPR023346">
    <property type="entry name" value="Lysozyme-like_dom_sf"/>
</dbReference>
<feature type="chain" id="PRO_5011562639" description="Muramidase (Phage lambda lysozyme)" evidence="1">
    <location>
        <begin position="26"/>
        <end position="246"/>
    </location>
</feature>
<name>A0A1G5R8Q2_9RHOB</name>
<proteinExistence type="predicted"/>
<dbReference type="SUPFAM" id="SSF53955">
    <property type="entry name" value="Lysozyme-like"/>
    <property type="match status" value="1"/>
</dbReference>
<keyword evidence="3" id="KW-1185">Reference proteome</keyword>
<accession>A0A1G5R8Q2</accession>
<dbReference type="RefSeq" id="WP_232716568.1">
    <property type="nucleotide sequence ID" value="NZ_CANMPF010000009.1"/>
</dbReference>
<organism evidence="2 3">
    <name type="scientific">Epibacterium ulvae</name>
    <dbReference type="NCBI Taxonomy" id="1156985"/>
    <lineage>
        <taxon>Bacteria</taxon>
        <taxon>Pseudomonadati</taxon>
        <taxon>Pseudomonadota</taxon>
        <taxon>Alphaproteobacteria</taxon>
        <taxon>Rhodobacterales</taxon>
        <taxon>Roseobacteraceae</taxon>
        <taxon>Epibacterium</taxon>
    </lineage>
</organism>
<feature type="signal peptide" evidence="1">
    <location>
        <begin position="1"/>
        <end position="25"/>
    </location>
</feature>